<evidence type="ECO:0000256" key="12">
    <source>
        <dbReference type="ARBA" id="ARBA00022853"/>
    </source>
</evidence>
<evidence type="ECO:0000256" key="6">
    <source>
        <dbReference type="ARBA" id="ARBA00012111"/>
    </source>
</evidence>
<dbReference type="GO" id="GO:0031507">
    <property type="term" value="P:heterochromatin formation"/>
    <property type="evidence" value="ECO:0007669"/>
    <property type="project" value="TreeGrafter"/>
</dbReference>
<evidence type="ECO:0000259" key="22">
    <source>
        <dbReference type="Pfam" id="PF00850"/>
    </source>
</evidence>
<dbReference type="InterPro" id="IPR003084">
    <property type="entry name" value="HDAC_I/II"/>
</dbReference>
<dbReference type="OMA" id="MAEGFCY"/>
<sequence length="127" mass="14446">MTVTRSTPATYEELVEFHSTLYIESIRDIKTQKEEDLEEIGLTGDCPILDDMYSFISHVAGSSLTAAKGLISGKYQFAINWCGGWHHSQRDMAEGFCYVNDIVLSILQLSKKFDRILYIDLDVHHGR</sequence>
<evidence type="ECO:0000256" key="9">
    <source>
        <dbReference type="ARBA" id="ARBA00022491"/>
    </source>
</evidence>
<evidence type="ECO:0000256" key="21">
    <source>
        <dbReference type="ARBA" id="ARBA00049416"/>
    </source>
</evidence>
<name>A0A1S3DQR3_DIACI</name>
<dbReference type="InterPro" id="IPR000286">
    <property type="entry name" value="HDACs"/>
</dbReference>
<dbReference type="Gene3D" id="3.40.800.20">
    <property type="entry name" value="Histone deacetylase domain"/>
    <property type="match status" value="1"/>
</dbReference>
<dbReference type="GO" id="GO:0005634">
    <property type="term" value="C:nucleus"/>
    <property type="evidence" value="ECO:0007669"/>
    <property type="project" value="UniProtKB-SubCell"/>
</dbReference>
<evidence type="ECO:0000256" key="11">
    <source>
        <dbReference type="ARBA" id="ARBA00022801"/>
    </source>
</evidence>
<organism evidence="23 24">
    <name type="scientific">Diaphorina citri</name>
    <name type="common">Asian citrus psyllid</name>
    <dbReference type="NCBI Taxonomy" id="121845"/>
    <lineage>
        <taxon>Eukaryota</taxon>
        <taxon>Metazoa</taxon>
        <taxon>Ecdysozoa</taxon>
        <taxon>Arthropoda</taxon>
        <taxon>Hexapoda</taxon>
        <taxon>Insecta</taxon>
        <taxon>Pterygota</taxon>
        <taxon>Neoptera</taxon>
        <taxon>Paraneoptera</taxon>
        <taxon>Hemiptera</taxon>
        <taxon>Sternorrhyncha</taxon>
        <taxon>Psylloidea</taxon>
        <taxon>Psyllidae</taxon>
        <taxon>Diaphorininae</taxon>
        <taxon>Diaphorina</taxon>
    </lineage>
</organism>
<keyword evidence="11" id="KW-0378">Hydrolase</keyword>
<evidence type="ECO:0000256" key="13">
    <source>
        <dbReference type="ARBA" id="ARBA00023015"/>
    </source>
</evidence>
<dbReference type="PRINTS" id="PR01270">
    <property type="entry name" value="HDASUPER"/>
</dbReference>
<comment type="subcellular location">
    <subcellularLocation>
        <location evidence="3">Chromosome</location>
    </subcellularLocation>
    <subcellularLocation>
        <location evidence="4">Cytoplasm</location>
    </subcellularLocation>
    <subcellularLocation>
        <location evidence="2">Nucleus</location>
    </subcellularLocation>
</comment>
<comment type="catalytic activity">
    <reaction evidence="19">
        <text>N(6)-acetyl-L-lysyl-[protein] + H2O = L-lysyl-[protein] + acetate</text>
        <dbReference type="Rhea" id="RHEA:58108"/>
        <dbReference type="Rhea" id="RHEA-COMP:9752"/>
        <dbReference type="Rhea" id="RHEA-COMP:10731"/>
        <dbReference type="ChEBI" id="CHEBI:15377"/>
        <dbReference type="ChEBI" id="CHEBI:29969"/>
        <dbReference type="ChEBI" id="CHEBI:30089"/>
        <dbReference type="ChEBI" id="CHEBI:61930"/>
    </reaction>
    <physiologicalReaction direction="left-to-right" evidence="19">
        <dbReference type="Rhea" id="RHEA:58109"/>
    </physiologicalReaction>
</comment>
<dbReference type="SUPFAM" id="SSF52768">
    <property type="entry name" value="Arginase/deacetylase"/>
    <property type="match status" value="1"/>
</dbReference>
<evidence type="ECO:0000256" key="19">
    <source>
        <dbReference type="ARBA" id="ARBA00049136"/>
    </source>
</evidence>
<dbReference type="PaxDb" id="121845-A0A1S3DQR3"/>
<keyword evidence="9" id="KW-0678">Repressor</keyword>
<keyword evidence="14" id="KW-0804">Transcription</keyword>
<dbReference type="GO" id="GO:0005737">
    <property type="term" value="C:cytoplasm"/>
    <property type="evidence" value="ECO:0007669"/>
    <property type="project" value="UniProtKB-SubCell"/>
</dbReference>
<evidence type="ECO:0000256" key="2">
    <source>
        <dbReference type="ARBA" id="ARBA00004123"/>
    </source>
</evidence>
<dbReference type="InterPro" id="IPR023801">
    <property type="entry name" value="His_deacetylse_dom"/>
</dbReference>
<evidence type="ECO:0000256" key="5">
    <source>
        <dbReference type="ARBA" id="ARBA00006457"/>
    </source>
</evidence>
<evidence type="ECO:0000256" key="1">
    <source>
        <dbReference type="ARBA" id="ARBA00001968"/>
    </source>
</evidence>
<comment type="cofactor">
    <cofactor evidence="1">
        <name>a divalent metal cation</name>
        <dbReference type="ChEBI" id="CHEBI:60240"/>
    </cofactor>
</comment>
<evidence type="ECO:0000256" key="10">
    <source>
        <dbReference type="ARBA" id="ARBA00022723"/>
    </source>
</evidence>
<keyword evidence="8" id="KW-0963">Cytoplasm</keyword>
<accession>A0A1S3DQR3</accession>
<evidence type="ECO:0000256" key="4">
    <source>
        <dbReference type="ARBA" id="ARBA00004496"/>
    </source>
</evidence>
<gene>
    <name evidence="24" type="primary">LOC103523067</name>
</gene>
<evidence type="ECO:0000256" key="15">
    <source>
        <dbReference type="ARBA" id="ARBA00023242"/>
    </source>
</evidence>
<dbReference type="AlphaFoldDB" id="A0A1S3DQR3"/>
<dbReference type="PANTHER" id="PTHR10625:SF14">
    <property type="entry name" value="HISTONE DEACETYLASE 8"/>
    <property type="match status" value="1"/>
</dbReference>
<comment type="similarity">
    <text evidence="5">Belongs to the histone deacetylase family. HD type 1 subfamily.</text>
</comment>
<keyword evidence="12" id="KW-0156">Chromatin regulator</keyword>
<dbReference type="GO" id="GO:0005694">
    <property type="term" value="C:chromosome"/>
    <property type="evidence" value="ECO:0007669"/>
    <property type="project" value="UniProtKB-SubCell"/>
</dbReference>
<evidence type="ECO:0000313" key="24">
    <source>
        <dbReference type="RefSeq" id="XP_008486364.2"/>
    </source>
</evidence>
<protein>
    <recommendedName>
        <fullName evidence="16">Histone deacetylase 8</fullName>
        <ecNumber evidence="6">3.5.1.98</ecNumber>
    </recommendedName>
    <alternativeName>
        <fullName evidence="17">Protein deacetylase HDAC8</fullName>
    </alternativeName>
    <alternativeName>
        <fullName evidence="18">Protein decrotonylase HDAC8</fullName>
    </alternativeName>
</protein>
<dbReference type="GO" id="GO:0046872">
    <property type="term" value="F:metal ion binding"/>
    <property type="evidence" value="ECO:0007669"/>
    <property type="project" value="UniProtKB-KW"/>
</dbReference>
<comment type="catalytic activity">
    <reaction evidence="20">
        <text>N(6)-(2E)-butenoyl-L-lysyl-[protein] + H2O = (2E)-2-butenoate + L-lysyl-[protein]</text>
        <dbReference type="Rhea" id="RHEA:69172"/>
        <dbReference type="Rhea" id="RHEA-COMP:9752"/>
        <dbReference type="Rhea" id="RHEA-COMP:13707"/>
        <dbReference type="ChEBI" id="CHEBI:15377"/>
        <dbReference type="ChEBI" id="CHEBI:29969"/>
        <dbReference type="ChEBI" id="CHEBI:35899"/>
        <dbReference type="ChEBI" id="CHEBI:137954"/>
    </reaction>
    <physiologicalReaction direction="left-to-right" evidence="20">
        <dbReference type="Rhea" id="RHEA:69173"/>
    </physiologicalReaction>
</comment>
<evidence type="ECO:0000256" key="20">
    <source>
        <dbReference type="ARBA" id="ARBA00049193"/>
    </source>
</evidence>
<dbReference type="KEGG" id="dci:103523067"/>
<dbReference type="EC" id="3.5.1.98" evidence="6"/>
<proteinExistence type="inferred from homology"/>
<dbReference type="Pfam" id="PF00850">
    <property type="entry name" value="Hist_deacetyl"/>
    <property type="match status" value="1"/>
</dbReference>
<dbReference type="InterPro" id="IPR037138">
    <property type="entry name" value="His_deacetylse_dom_sf"/>
</dbReference>
<evidence type="ECO:0000256" key="18">
    <source>
        <dbReference type="ARBA" id="ARBA00042783"/>
    </source>
</evidence>
<dbReference type="STRING" id="121845.A0A1S3DQR3"/>
<dbReference type="GO" id="GO:0141221">
    <property type="term" value="F:histone deacetylase activity, hydrolytic mechanism"/>
    <property type="evidence" value="ECO:0007669"/>
    <property type="project" value="UniProtKB-EC"/>
</dbReference>
<dbReference type="PRINTS" id="PR01271">
    <property type="entry name" value="HISDACETLASE"/>
</dbReference>
<evidence type="ECO:0000256" key="16">
    <source>
        <dbReference type="ARBA" id="ARBA00040347"/>
    </source>
</evidence>
<feature type="domain" description="Histone deacetylase" evidence="22">
    <location>
        <begin position="5"/>
        <end position="126"/>
    </location>
</feature>
<keyword evidence="10" id="KW-0479">Metal-binding</keyword>
<dbReference type="GeneID" id="103523067"/>
<dbReference type="RefSeq" id="XP_008486364.2">
    <property type="nucleotide sequence ID" value="XM_008488142.3"/>
</dbReference>
<comment type="catalytic activity">
    <reaction evidence="21">
        <text>N(6)-acetyl-L-lysyl-[histone] + H2O = L-lysyl-[histone] + acetate</text>
        <dbReference type="Rhea" id="RHEA:58196"/>
        <dbReference type="Rhea" id="RHEA-COMP:9845"/>
        <dbReference type="Rhea" id="RHEA-COMP:11338"/>
        <dbReference type="ChEBI" id="CHEBI:15377"/>
        <dbReference type="ChEBI" id="CHEBI:29969"/>
        <dbReference type="ChEBI" id="CHEBI:30089"/>
        <dbReference type="ChEBI" id="CHEBI:61930"/>
        <dbReference type="EC" id="3.5.1.98"/>
    </reaction>
    <physiologicalReaction direction="left-to-right" evidence="21">
        <dbReference type="Rhea" id="RHEA:58197"/>
    </physiologicalReaction>
</comment>
<keyword evidence="23" id="KW-1185">Reference proteome</keyword>
<evidence type="ECO:0000256" key="3">
    <source>
        <dbReference type="ARBA" id="ARBA00004286"/>
    </source>
</evidence>
<evidence type="ECO:0000256" key="7">
    <source>
        <dbReference type="ARBA" id="ARBA00022454"/>
    </source>
</evidence>
<reference evidence="24" key="1">
    <citation type="submission" date="2025-08" db="UniProtKB">
        <authorList>
            <consortium name="RefSeq"/>
        </authorList>
    </citation>
    <scope>IDENTIFICATION</scope>
</reference>
<dbReference type="Proteomes" id="UP000079169">
    <property type="component" value="Unplaced"/>
</dbReference>
<dbReference type="PANTHER" id="PTHR10625">
    <property type="entry name" value="HISTONE DEACETYLASE HDAC1-RELATED"/>
    <property type="match status" value="1"/>
</dbReference>
<keyword evidence="7" id="KW-0158">Chromosome</keyword>
<evidence type="ECO:0000256" key="14">
    <source>
        <dbReference type="ARBA" id="ARBA00023163"/>
    </source>
</evidence>
<evidence type="ECO:0000256" key="8">
    <source>
        <dbReference type="ARBA" id="ARBA00022490"/>
    </source>
</evidence>
<keyword evidence="13" id="KW-0805">Transcription regulation</keyword>
<evidence type="ECO:0000256" key="17">
    <source>
        <dbReference type="ARBA" id="ARBA00041964"/>
    </source>
</evidence>
<dbReference type="InterPro" id="IPR023696">
    <property type="entry name" value="Ureohydrolase_dom_sf"/>
</dbReference>
<evidence type="ECO:0000313" key="23">
    <source>
        <dbReference type="Proteomes" id="UP000079169"/>
    </source>
</evidence>
<keyword evidence="15" id="KW-0539">Nucleus</keyword>